<sequence>MPDDSVIQEANRFPGERLIIARESKNMTQQSAADELHLPLRYIQWIEEGAFEKLPSLVFARGYIRSYAKVLDLDGVSLIESFDRQYGKSNSTTPIRSVSKVQEQVKLGDPMIKYSVWLFILAIVAVTVWWWKTQYGLSPETMPSAAEQTLSVETADGNTLVLPKFNDSEVTEETEEAVSSDEPLTTEAEPEYMSDDQVASLQAELDAQPAAVSASDASEPSATDASTTDEPASSEPVSASGVYIAFNDDCWVTIKDANGRTLFNNIRKAGESLNVDGPTPIRLTLGRQSAVSQITYNGDVIDLAPLSNNNISKFSLPLNR</sequence>
<proteinExistence type="predicted"/>
<dbReference type="Proteomes" id="UP001169862">
    <property type="component" value="Unassembled WGS sequence"/>
</dbReference>
<keyword evidence="2" id="KW-0812">Transmembrane</keyword>
<dbReference type="InterPro" id="IPR001387">
    <property type="entry name" value="Cro/C1-type_HTH"/>
</dbReference>
<dbReference type="Pfam" id="PF13464">
    <property type="entry name" value="RodZ_C"/>
    <property type="match status" value="1"/>
</dbReference>
<keyword evidence="2" id="KW-1133">Transmembrane helix</keyword>
<dbReference type="SUPFAM" id="SSF47413">
    <property type="entry name" value="lambda repressor-like DNA-binding domains"/>
    <property type="match status" value="1"/>
</dbReference>
<evidence type="ECO:0000256" key="2">
    <source>
        <dbReference type="SAM" id="Phobius"/>
    </source>
</evidence>
<feature type="compositionally biased region" description="Polar residues" evidence="1">
    <location>
        <begin position="215"/>
        <end position="237"/>
    </location>
</feature>
<feature type="region of interest" description="Disordered" evidence="1">
    <location>
        <begin position="161"/>
        <end position="191"/>
    </location>
</feature>
<feature type="compositionally biased region" description="Acidic residues" evidence="1">
    <location>
        <begin position="169"/>
        <end position="179"/>
    </location>
</feature>
<dbReference type="EMBL" id="JAUOPG010000007">
    <property type="protein sequence ID" value="MDO6454324.1"/>
    <property type="molecule type" value="Genomic_DNA"/>
</dbReference>
<dbReference type="GO" id="GO:0003677">
    <property type="term" value="F:DNA binding"/>
    <property type="evidence" value="ECO:0007669"/>
    <property type="project" value="InterPro"/>
</dbReference>
<evidence type="ECO:0000259" key="3">
    <source>
        <dbReference type="Pfam" id="PF13464"/>
    </source>
</evidence>
<comment type="caution">
    <text evidence="4">The sequence shown here is derived from an EMBL/GenBank/DDBJ whole genome shotgun (WGS) entry which is preliminary data.</text>
</comment>
<dbReference type="InterPro" id="IPR025194">
    <property type="entry name" value="RodZ-like_C"/>
</dbReference>
<evidence type="ECO:0000313" key="5">
    <source>
        <dbReference type="Proteomes" id="UP001169862"/>
    </source>
</evidence>
<gene>
    <name evidence="4" type="ORF">Q4490_12190</name>
</gene>
<dbReference type="AlphaFoldDB" id="A0AAW7XM05"/>
<protein>
    <submittedName>
        <fullName evidence="4">Helix-turn-helix domain-containing protein</fullName>
    </submittedName>
</protein>
<organism evidence="4 5">
    <name type="scientific">Neptunomonas phycophila</name>
    <dbReference type="NCBI Taxonomy" id="1572645"/>
    <lineage>
        <taxon>Bacteria</taxon>
        <taxon>Pseudomonadati</taxon>
        <taxon>Pseudomonadota</taxon>
        <taxon>Gammaproteobacteria</taxon>
        <taxon>Oceanospirillales</taxon>
        <taxon>Oceanospirillaceae</taxon>
        <taxon>Neptunomonas</taxon>
    </lineage>
</organism>
<name>A0AAW7XM05_9GAMM</name>
<dbReference type="Pfam" id="PF13413">
    <property type="entry name" value="HTH_25"/>
    <property type="match status" value="1"/>
</dbReference>
<reference evidence="4" key="1">
    <citation type="submission" date="2023-07" db="EMBL/GenBank/DDBJ databases">
        <title>Genome content predicts the carbon catabolic preferences of heterotrophic bacteria.</title>
        <authorList>
            <person name="Gralka M."/>
        </authorList>
    </citation>
    <scope>NUCLEOTIDE SEQUENCE</scope>
    <source>
        <strain evidence="4">I2M16</strain>
    </source>
</reference>
<evidence type="ECO:0000256" key="1">
    <source>
        <dbReference type="SAM" id="MobiDB-lite"/>
    </source>
</evidence>
<dbReference type="PANTHER" id="PTHR34475:SF1">
    <property type="entry name" value="CYTOSKELETON PROTEIN RODZ"/>
    <property type="match status" value="1"/>
</dbReference>
<dbReference type="RefSeq" id="WP_303550892.1">
    <property type="nucleotide sequence ID" value="NZ_JAUOPG010000007.1"/>
</dbReference>
<dbReference type="InterPro" id="IPR050400">
    <property type="entry name" value="Bact_Cytoskel_RodZ"/>
</dbReference>
<dbReference type="PANTHER" id="PTHR34475">
    <property type="match status" value="1"/>
</dbReference>
<keyword evidence="2" id="KW-0472">Membrane</keyword>
<dbReference type="CDD" id="cd00093">
    <property type="entry name" value="HTH_XRE"/>
    <property type="match status" value="1"/>
</dbReference>
<dbReference type="InterPro" id="IPR010982">
    <property type="entry name" value="Lambda_DNA-bd_dom_sf"/>
</dbReference>
<accession>A0AAW7XM05</accession>
<evidence type="ECO:0000313" key="4">
    <source>
        <dbReference type="EMBL" id="MDO6454324.1"/>
    </source>
</evidence>
<feature type="region of interest" description="Disordered" evidence="1">
    <location>
        <begin position="209"/>
        <end position="237"/>
    </location>
</feature>
<feature type="domain" description="Cytoskeleton protein RodZ-like C-terminal" evidence="3">
    <location>
        <begin position="244"/>
        <end position="315"/>
    </location>
</feature>
<feature type="transmembrane region" description="Helical" evidence="2">
    <location>
        <begin position="114"/>
        <end position="131"/>
    </location>
</feature>
<dbReference type="Gene3D" id="1.10.260.40">
    <property type="entry name" value="lambda repressor-like DNA-binding domains"/>
    <property type="match status" value="1"/>
</dbReference>